<sequence>MKCPQSHHAKITSFSFELFFNHFRALSQASFISGCKEQTSLNESPAITPGKITRVIIPVAKAFFPFNLGFIASYSSTIPIPLIIAMAIEPIKRNLVHVFNM</sequence>
<keyword evidence="2" id="KW-1185">Reference proteome</keyword>
<reference evidence="1 2" key="1">
    <citation type="journal article" date="1998" name="DNA Res.">
        <title>Complete sequence and gene organization of the genome of a hyper-thermophilic archaebacterium, Pyrococcus horikoshii OT3.</title>
        <authorList>
            <person name="Kawarabayasi Y."/>
            <person name="Sawada M."/>
            <person name="Horikawa H."/>
            <person name="Haikawa Y."/>
            <person name="Hino Y."/>
            <person name="Yamamoto S."/>
            <person name="Sekine M."/>
            <person name="Baba S."/>
            <person name="Kosugi H."/>
            <person name="Hosoyama A."/>
            <person name="Nagai Y."/>
            <person name="Sakai M."/>
            <person name="Ogura K."/>
            <person name="Otuka R."/>
            <person name="Nakazawa H."/>
            <person name="Takamiya M."/>
            <person name="Ohfuku Y."/>
            <person name="Funahashi T."/>
            <person name="Tanaka T."/>
            <person name="Kudoh Y."/>
            <person name="Yamazaki J."/>
            <person name="Kushida N."/>
            <person name="Oguchi A."/>
            <person name="Aoki K."/>
            <person name="Nakamura Y."/>
            <person name="Robb T.F."/>
            <person name="Horikoshi K."/>
            <person name="Masuchi Y."/>
            <person name="Shizuya H."/>
            <person name="Kikuchi H."/>
        </authorList>
    </citation>
    <scope>NUCLEOTIDE SEQUENCE [LARGE SCALE GENOMIC DNA]</scope>
    <source>
        <strain evidence="2">ATCC 700860 / DSM 12428 / JCM 9974 / NBRC 100139 / OT-3</strain>
    </source>
</reference>
<dbReference type="Proteomes" id="UP000000752">
    <property type="component" value="Chromosome"/>
</dbReference>
<dbReference type="KEGG" id="pho:PH1272"/>
<gene>
    <name evidence="1" type="ordered locus">PH1272</name>
</gene>
<protein>
    <submittedName>
        <fullName evidence="1">Uncharacterized protein</fullName>
    </submittedName>
</protein>
<dbReference type="PIR" id="E71072">
    <property type="entry name" value="E71072"/>
</dbReference>
<evidence type="ECO:0000313" key="2">
    <source>
        <dbReference type="Proteomes" id="UP000000752"/>
    </source>
</evidence>
<dbReference type="EnsemblBacteria" id="BAA30375">
    <property type="protein sequence ID" value="BAA30375"/>
    <property type="gene ID" value="BAA30375"/>
</dbReference>
<organism evidence="1 2">
    <name type="scientific">Pyrococcus horikoshii (strain ATCC 700860 / DSM 12428 / JCM 9974 / NBRC 100139 / OT-3)</name>
    <dbReference type="NCBI Taxonomy" id="70601"/>
    <lineage>
        <taxon>Archaea</taxon>
        <taxon>Methanobacteriati</taxon>
        <taxon>Methanobacteriota</taxon>
        <taxon>Thermococci</taxon>
        <taxon>Thermococcales</taxon>
        <taxon>Thermococcaceae</taxon>
        <taxon>Pyrococcus</taxon>
    </lineage>
</organism>
<dbReference type="AlphaFoldDB" id="O58982"/>
<dbReference type="PROSITE" id="PS51257">
    <property type="entry name" value="PROKAR_LIPOPROTEIN"/>
    <property type="match status" value="1"/>
</dbReference>
<proteinExistence type="predicted"/>
<name>O58982_PYRHO</name>
<accession>O58982</accession>
<dbReference type="EMBL" id="BA000001">
    <property type="protein sequence ID" value="BAA30375.1"/>
    <property type="molecule type" value="Genomic_DNA"/>
</dbReference>
<evidence type="ECO:0000313" key="1">
    <source>
        <dbReference type="EMBL" id="BAA30375.1"/>
    </source>
</evidence>